<dbReference type="Gene3D" id="3.40.630.30">
    <property type="match status" value="1"/>
</dbReference>
<proteinExistence type="predicted"/>
<evidence type="ECO:0000313" key="2">
    <source>
        <dbReference type="EMBL" id="MBB4079585.1"/>
    </source>
</evidence>
<organism evidence="2 3">
    <name type="scientific">Neolewinella aquimaris</name>
    <dbReference type="NCBI Taxonomy" id="1835722"/>
    <lineage>
        <taxon>Bacteria</taxon>
        <taxon>Pseudomonadati</taxon>
        <taxon>Bacteroidota</taxon>
        <taxon>Saprospiria</taxon>
        <taxon>Saprospirales</taxon>
        <taxon>Lewinellaceae</taxon>
        <taxon>Neolewinella</taxon>
    </lineage>
</organism>
<dbReference type="InterPro" id="IPR016181">
    <property type="entry name" value="Acyl_CoA_acyltransferase"/>
</dbReference>
<feature type="domain" description="N-acetyltransferase" evidence="1">
    <location>
        <begin position="47"/>
        <end position="164"/>
    </location>
</feature>
<dbReference type="Pfam" id="PF00583">
    <property type="entry name" value="Acetyltransf_1"/>
    <property type="match status" value="1"/>
</dbReference>
<dbReference type="AlphaFoldDB" id="A0A840E7I4"/>
<dbReference type="GO" id="GO:0016747">
    <property type="term" value="F:acyltransferase activity, transferring groups other than amino-acyl groups"/>
    <property type="evidence" value="ECO:0007669"/>
    <property type="project" value="InterPro"/>
</dbReference>
<keyword evidence="3" id="KW-1185">Reference proteome</keyword>
<sequence length="192" mass="22124">MEPIKITLARKDAQLKQILELQRINALESIDADTAKAQGFVTARHDLPLLKQMNASAASVIALQERKLVGYCLAMTREFSKSLASLAILFERQDVIEHRGQLLGEVEYLVMGQVCVAEEARGQKLADRMYKYLRACYHLRFPYCLTAIDARNTRSQRVHERIGFEELHRFTAPDGRNWILIIWNWRDGMEGF</sequence>
<name>A0A840E7I4_9BACT</name>
<keyword evidence="2" id="KW-0808">Transferase</keyword>
<evidence type="ECO:0000259" key="1">
    <source>
        <dbReference type="Pfam" id="PF00583"/>
    </source>
</evidence>
<dbReference type="Proteomes" id="UP000576209">
    <property type="component" value="Unassembled WGS sequence"/>
</dbReference>
<dbReference type="InterPro" id="IPR000182">
    <property type="entry name" value="GNAT_dom"/>
</dbReference>
<dbReference type="SUPFAM" id="SSF55729">
    <property type="entry name" value="Acyl-CoA N-acyltransferases (Nat)"/>
    <property type="match status" value="1"/>
</dbReference>
<dbReference type="RefSeq" id="WP_183495824.1">
    <property type="nucleotide sequence ID" value="NZ_JACIFF010000005.1"/>
</dbReference>
<accession>A0A840E7I4</accession>
<protein>
    <submittedName>
        <fullName evidence="2">GNAT superfamily N-acetyltransferase</fullName>
    </submittedName>
</protein>
<evidence type="ECO:0000313" key="3">
    <source>
        <dbReference type="Proteomes" id="UP000576209"/>
    </source>
</evidence>
<reference evidence="2 3" key="1">
    <citation type="submission" date="2020-08" db="EMBL/GenBank/DDBJ databases">
        <title>Genomic Encyclopedia of Type Strains, Phase IV (KMG-IV): sequencing the most valuable type-strain genomes for metagenomic binning, comparative biology and taxonomic classification.</title>
        <authorList>
            <person name="Goeker M."/>
        </authorList>
    </citation>
    <scope>NUCLEOTIDE SEQUENCE [LARGE SCALE GENOMIC DNA]</scope>
    <source>
        <strain evidence="2 3">DSM 105137</strain>
    </source>
</reference>
<gene>
    <name evidence="2" type="ORF">GGR28_002210</name>
</gene>
<comment type="caution">
    <text evidence="2">The sequence shown here is derived from an EMBL/GenBank/DDBJ whole genome shotgun (WGS) entry which is preliminary data.</text>
</comment>
<dbReference type="EMBL" id="JACIFF010000005">
    <property type="protein sequence ID" value="MBB4079585.1"/>
    <property type="molecule type" value="Genomic_DNA"/>
</dbReference>